<dbReference type="RefSeq" id="WP_212215695.1">
    <property type="nucleotide sequence ID" value="NZ_JAGUCO010000005.1"/>
</dbReference>
<dbReference type="Pfam" id="PF01872">
    <property type="entry name" value="RibD_C"/>
    <property type="match status" value="1"/>
</dbReference>
<dbReference type="InterPro" id="IPR024072">
    <property type="entry name" value="DHFR-like_dom_sf"/>
</dbReference>
<reference evidence="2 3" key="1">
    <citation type="journal article" date="2015" name="Int. J. Syst. Evol. Microbiol.">
        <title>Carboxylicivirga linearis sp. nov., isolated from a sea cucumber culture pond.</title>
        <authorList>
            <person name="Wang F.Q."/>
            <person name="Zhou Y.X."/>
            <person name="Lin X.Z."/>
            <person name="Chen G.J."/>
            <person name="Du Z.J."/>
        </authorList>
    </citation>
    <scope>NUCLEOTIDE SEQUENCE [LARGE SCALE GENOMIC DNA]</scope>
    <source>
        <strain evidence="2 3">FB218</strain>
    </source>
</reference>
<dbReference type="Gene3D" id="3.40.430.10">
    <property type="entry name" value="Dihydrofolate Reductase, subunit A"/>
    <property type="match status" value="1"/>
</dbReference>
<organism evidence="2 3">
    <name type="scientific">Carboxylicivirga linearis</name>
    <dbReference type="NCBI Taxonomy" id="1628157"/>
    <lineage>
        <taxon>Bacteria</taxon>
        <taxon>Pseudomonadati</taxon>
        <taxon>Bacteroidota</taxon>
        <taxon>Bacteroidia</taxon>
        <taxon>Marinilabiliales</taxon>
        <taxon>Marinilabiliaceae</taxon>
        <taxon>Carboxylicivirga</taxon>
    </lineage>
</organism>
<comment type="caution">
    <text evidence="2">The sequence shown here is derived from an EMBL/GenBank/DDBJ whole genome shotgun (WGS) entry which is preliminary data.</text>
</comment>
<sequence>MGKIILYSAVSLDGFIAKKNGNVDWLKGYEDEGTDYGYSEFYKSIESILMGKHTYEQILSFDIPFPYGNKRNYVFSKTLESASSPNTKIIKDKPLDFINELKKVSTKNIWLVGGGQLNGLLLKKKLIDELILSVIPVILGEGIPLFKNVQELIHFNLNKVETYESGIVQQCYSLK</sequence>
<name>A0ABS5JU89_9BACT</name>
<gene>
    <name evidence="2" type="ORF">KEM10_09185</name>
</gene>
<dbReference type="EMBL" id="JAGUCO010000005">
    <property type="protein sequence ID" value="MBS2098452.1"/>
    <property type="molecule type" value="Genomic_DNA"/>
</dbReference>
<accession>A0ABS5JU89</accession>
<proteinExistence type="predicted"/>
<evidence type="ECO:0000313" key="3">
    <source>
        <dbReference type="Proteomes" id="UP000708576"/>
    </source>
</evidence>
<dbReference type="PANTHER" id="PTHR38011:SF11">
    <property type="entry name" value="2,5-DIAMINO-6-RIBOSYLAMINO-4(3H)-PYRIMIDINONE 5'-PHOSPHATE REDUCTASE"/>
    <property type="match status" value="1"/>
</dbReference>
<evidence type="ECO:0000313" key="2">
    <source>
        <dbReference type="EMBL" id="MBS2098452.1"/>
    </source>
</evidence>
<feature type="domain" description="Bacterial bifunctional deaminase-reductase C-terminal" evidence="1">
    <location>
        <begin position="3"/>
        <end position="168"/>
    </location>
</feature>
<dbReference type="InterPro" id="IPR050765">
    <property type="entry name" value="Riboflavin_Biosynth_HTPR"/>
</dbReference>
<dbReference type="Proteomes" id="UP000708576">
    <property type="component" value="Unassembled WGS sequence"/>
</dbReference>
<dbReference type="PANTHER" id="PTHR38011">
    <property type="entry name" value="DIHYDROFOLATE REDUCTASE FAMILY PROTEIN (AFU_ORTHOLOGUE AFUA_8G06820)"/>
    <property type="match status" value="1"/>
</dbReference>
<dbReference type="SUPFAM" id="SSF53597">
    <property type="entry name" value="Dihydrofolate reductase-like"/>
    <property type="match status" value="1"/>
</dbReference>
<keyword evidence="3" id="KW-1185">Reference proteome</keyword>
<evidence type="ECO:0000259" key="1">
    <source>
        <dbReference type="Pfam" id="PF01872"/>
    </source>
</evidence>
<dbReference type="InterPro" id="IPR002734">
    <property type="entry name" value="RibDG_C"/>
</dbReference>
<protein>
    <submittedName>
        <fullName evidence="2">Dihydrofolate reductase</fullName>
    </submittedName>
</protein>